<dbReference type="RefSeq" id="XP_018496624.1">
    <property type="nucleotide sequence ID" value="XM_018641108.1"/>
</dbReference>
<feature type="compositionally biased region" description="Low complexity" evidence="1">
    <location>
        <begin position="249"/>
        <end position="297"/>
    </location>
</feature>
<gene>
    <name evidence="4" type="primary">LOC100902517</name>
</gene>
<proteinExistence type="predicted"/>
<dbReference type="KEGG" id="goe:100902517"/>
<evidence type="ECO:0000313" key="3">
    <source>
        <dbReference type="Proteomes" id="UP000694867"/>
    </source>
</evidence>
<accession>A0AAJ7PAI5</accession>
<feature type="region of interest" description="Disordered" evidence="1">
    <location>
        <begin position="313"/>
        <end position="333"/>
    </location>
</feature>
<name>A0AAJ7PAI5_9ACAR</name>
<protein>
    <submittedName>
        <fullName evidence="4">Mucin-5AC</fullName>
    </submittedName>
</protein>
<dbReference type="GeneID" id="100902517"/>
<feature type="compositionally biased region" description="Low complexity" evidence="1">
    <location>
        <begin position="212"/>
        <end position="237"/>
    </location>
</feature>
<keyword evidence="2" id="KW-0472">Membrane</keyword>
<evidence type="ECO:0000256" key="1">
    <source>
        <dbReference type="SAM" id="MobiDB-lite"/>
    </source>
</evidence>
<feature type="transmembrane region" description="Helical" evidence="2">
    <location>
        <begin position="371"/>
        <end position="393"/>
    </location>
</feature>
<keyword evidence="2" id="KW-1133">Transmembrane helix</keyword>
<sequence length="425" mass="45304">MSIHLHLQGDYDSDLTGSCRMFPAAEITLGNRDFRHARPELIALLEEVSNRTGHPLSLMKVVPPAPEKKVFIMQIMGRKECSQNIPLNAEWNRILRIHQELSSGHLQLRGIRSPRSRLLEEFYETYQPESRPLDASEQINPGAVPMTHIHPASGELTGYPVPVVSDTSTSATELEASTVTPASTVFGASEPLPTSETQLTTAVPWATPSEAPPTTSAEDPETPTTEAPTFTSSEASTITPAGAPTSTSTEASTIPPTEAPTTSSTEYPTTSSTEAPTTTSTENPTAAPTEAPTASPDEIPLFRLTEDATIHPGAQVPTSMIPPTAPTTTGVASADREAELLTVVKTEDFEMSRIDSDHPETLTASGSGASVAMPLFFIIVLLAAASAVAVFTLGRARSIHRKTFVIGNAYPEEINDIVVLGNDDI</sequence>
<reference evidence="4" key="1">
    <citation type="submission" date="2025-08" db="UniProtKB">
        <authorList>
            <consortium name="RefSeq"/>
        </authorList>
    </citation>
    <scope>IDENTIFICATION</scope>
</reference>
<feature type="region of interest" description="Disordered" evidence="1">
    <location>
        <begin position="181"/>
        <end position="297"/>
    </location>
</feature>
<organism evidence="3 4">
    <name type="scientific">Galendromus occidentalis</name>
    <name type="common">western predatory mite</name>
    <dbReference type="NCBI Taxonomy" id="34638"/>
    <lineage>
        <taxon>Eukaryota</taxon>
        <taxon>Metazoa</taxon>
        <taxon>Ecdysozoa</taxon>
        <taxon>Arthropoda</taxon>
        <taxon>Chelicerata</taxon>
        <taxon>Arachnida</taxon>
        <taxon>Acari</taxon>
        <taxon>Parasitiformes</taxon>
        <taxon>Mesostigmata</taxon>
        <taxon>Gamasina</taxon>
        <taxon>Phytoseioidea</taxon>
        <taxon>Phytoseiidae</taxon>
        <taxon>Typhlodrominae</taxon>
        <taxon>Galendromus</taxon>
    </lineage>
</organism>
<keyword evidence="2" id="KW-0812">Transmembrane</keyword>
<dbReference type="AlphaFoldDB" id="A0AAJ7PAI5"/>
<feature type="compositionally biased region" description="Polar residues" evidence="1">
    <location>
        <begin position="192"/>
        <end position="201"/>
    </location>
</feature>
<keyword evidence="3" id="KW-1185">Reference proteome</keyword>
<dbReference type="Proteomes" id="UP000694867">
    <property type="component" value="Unplaced"/>
</dbReference>
<evidence type="ECO:0000256" key="2">
    <source>
        <dbReference type="SAM" id="Phobius"/>
    </source>
</evidence>
<evidence type="ECO:0000313" key="4">
    <source>
        <dbReference type="RefSeq" id="XP_018496624.1"/>
    </source>
</evidence>